<dbReference type="RefSeq" id="WP_203375320.1">
    <property type="nucleotide sequence ID" value="NZ_JAENHP010000002.1"/>
</dbReference>
<keyword evidence="2" id="KW-1185">Reference proteome</keyword>
<dbReference type="Proteomes" id="UP000632138">
    <property type="component" value="Unassembled WGS sequence"/>
</dbReference>
<dbReference type="Gene3D" id="3.40.50.720">
    <property type="entry name" value="NAD(P)-binding Rossmann-like Domain"/>
    <property type="match status" value="1"/>
</dbReference>
<sequence>MGTPAEVADVVSFLASDGARFINGERITVNGGHVMD</sequence>
<proteinExistence type="predicted"/>
<dbReference type="SUPFAM" id="SSF51735">
    <property type="entry name" value="NAD(P)-binding Rossmann-fold domains"/>
    <property type="match status" value="1"/>
</dbReference>
<dbReference type="Pfam" id="PF13561">
    <property type="entry name" value="adh_short_C2"/>
    <property type="match status" value="1"/>
</dbReference>
<comment type="caution">
    <text evidence="1">The sequence shown here is derived from an EMBL/GenBank/DDBJ whole genome shotgun (WGS) entry which is preliminary data.</text>
</comment>
<evidence type="ECO:0000313" key="2">
    <source>
        <dbReference type="Proteomes" id="UP000632138"/>
    </source>
</evidence>
<dbReference type="InterPro" id="IPR036291">
    <property type="entry name" value="NAD(P)-bd_dom_sf"/>
</dbReference>
<dbReference type="EMBL" id="JAENHP010000002">
    <property type="protein sequence ID" value="MBM2615422.1"/>
    <property type="molecule type" value="Genomic_DNA"/>
</dbReference>
<evidence type="ECO:0000313" key="1">
    <source>
        <dbReference type="EMBL" id="MBM2615422.1"/>
    </source>
</evidence>
<reference evidence="1 2" key="1">
    <citation type="submission" date="2021-01" db="EMBL/GenBank/DDBJ databases">
        <title>Actinoplanes sp. nov. LDG1-06 isolated from lichen.</title>
        <authorList>
            <person name="Saeng-In P."/>
            <person name="Phongsopitanun W."/>
            <person name="Kanchanasin P."/>
            <person name="Yuki M."/>
            <person name="Kudo T."/>
            <person name="Ohkuma M."/>
            <person name="Tanasupawat S."/>
        </authorList>
    </citation>
    <scope>NUCLEOTIDE SEQUENCE [LARGE SCALE GENOMIC DNA]</scope>
    <source>
        <strain evidence="1 2">LDG1-06</strain>
    </source>
</reference>
<protein>
    <submittedName>
        <fullName evidence="1">SDR family oxidoreductase</fullName>
    </submittedName>
</protein>
<accession>A0ABS2A6J3</accession>
<name>A0ABS2A6J3_9ACTN</name>
<gene>
    <name evidence="1" type="ORF">JIG36_07570</name>
</gene>
<dbReference type="InterPro" id="IPR002347">
    <property type="entry name" value="SDR_fam"/>
</dbReference>
<organism evidence="1 2">
    <name type="scientific">Paractinoplanes ovalisporus</name>
    <dbReference type="NCBI Taxonomy" id="2810368"/>
    <lineage>
        <taxon>Bacteria</taxon>
        <taxon>Bacillati</taxon>
        <taxon>Actinomycetota</taxon>
        <taxon>Actinomycetes</taxon>
        <taxon>Micromonosporales</taxon>
        <taxon>Micromonosporaceae</taxon>
        <taxon>Paractinoplanes</taxon>
    </lineage>
</organism>